<dbReference type="PATRIC" id="fig|765912.4.peg.3495"/>
<evidence type="ECO:0000256" key="9">
    <source>
        <dbReference type="ARBA" id="ARBA00023098"/>
    </source>
</evidence>
<evidence type="ECO:0000259" key="15">
    <source>
        <dbReference type="Pfam" id="PF09924"/>
    </source>
</evidence>
<proteinExistence type="inferred from homology"/>
<dbReference type="EC" id="2.3.2.3" evidence="3"/>
<sequence length="858" mass="92094">MPNTAEPQRDARRVLSAALSLTLFAAALWILHRELSGIHLNDVLAELTALRPMALGSALALTAASYLVLTGYDAVALHYLGRVLPYSRVALASFVATAVGHNVGVAVLSGGAVRLRMYTAFGLSVPDVAALVAMVQLAAVVGMTFLVAMAFSLVPGDAASLLHLPAVLTRTLGLSVIALLVGYLTVCALRRRPVQLGRWALRLPRPTITAGQIAVATADLACTAGAFYVLLPADAGVSFALFLTVYILAIIAGALSHLPGGIGVFETVLLLGLPEVPKDGLLAAVLVYRVIYYLLPFGIAAIIAAIHELRSYGKHVVRGLELTQDALEEIAPQVMAIAAFLVGVLLLFSGATPASGDRIALLQRWLPLPLLEVSHLTGSLLGLGLTVLAGALYRRVNAAYHLALAVLLGGVIVSLLKGLDWEAALVSGLAALLLWMGRNAFYRKATLGEVRFAPGWTVAVVLALAGSIWLGLFSFKHLEYADDLWWQFAFEADAPRFLRASLVAVVAATVLALMRVLRPASPPPEMPGEAELRRAAAIVARTPTADAALALLGDKRILFAEDDAGFLMFQVRGRSWVALGDPVGPPGVMDSLAWRFRELCDRYGGRPVFTHVDAAHLPLYLDLGLVPLKLGEEAVVDLTNFSLEGSARAELRQARRKLPKAGVQFDIVTAGAPVDALMAELKGVSDEWLAAKRTREKGFSLGRFDPAYIRRFPVALARKDGRILAFANLWPGADRAELSVDLMRHVADAPNGIMDYLFVESMLWGVAQGYRQFNLGMAPLSGLATGPLAPLWHRIGTTVFLLGEHFYNFEGLRAYKEKFHPDWRPKYLVLPPGFSLPTVLLDISALVSGNIRGIAAQR</sequence>
<comment type="similarity">
    <text evidence="2">Belongs to the LPG synthase family.</text>
</comment>
<feature type="transmembrane region" description="Helical" evidence="14">
    <location>
        <begin position="496"/>
        <end position="517"/>
    </location>
</feature>
<dbReference type="SUPFAM" id="SSF55729">
    <property type="entry name" value="Acyl-CoA N-acyltransferases (Nat)"/>
    <property type="match status" value="1"/>
</dbReference>
<feature type="transmembrane region" description="Helical" evidence="14">
    <location>
        <begin position="398"/>
        <end position="416"/>
    </location>
</feature>
<dbReference type="Proteomes" id="UP000010816">
    <property type="component" value="Chromosome"/>
</dbReference>
<reference evidence="16 17" key="1">
    <citation type="submission" date="2011-09" db="EMBL/GenBank/DDBJ databases">
        <title>Complete sequence of chromosome of Thioflavicoccus mobilis 8321.</title>
        <authorList>
            <consortium name="US DOE Joint Genome Institute"/>
            <person name="Lucas S."/>
            <person name="Han J."/>
            <person name="Lapidus A."/>
            <person name="Cheng J.-F."/>
            <person name="Goodwin L."/>
            <person name="Pitluck S."/>
            <person name="Peters L."/>
            <person name="Ovchinnikova G."/>
            <person name="Lu M."/>
            <person name="Detter J.C."/>
            <person name="Han C."/>
            <person name="Tapia R."/>
            <person name="Land M."/>
            <person name="Hauser L."/>
            <person name="Kyrpides N."/>
            <person name="Ivanova N."/>
            <person name="Pagani I."/>
            <person name="Vogl K."/>
            <person name="Liu Z."/>
            <person name="Imhoff J."/>
            <person name="Thiel V."/>
            <person name="Frigaard N.-U."/>
            <person name="Bryant D."/>
            <person name="Woyke T."/>
        </authorList>
    </citation>
    <scope>NUCLEOTIDE SEQUENCE [LARGE SCALE GENOMIC DNA]</scope>
    <source>
        <strain evidence="16 17">8321</strain>
    </source>
</reference>
<dbReference type="InterPro" id="IPR051211">
    <property type="entry name" value="PG_lysyltransferase"/>
</dbReference>
<evidence type="ECO:0000256" key="5">
    <source>
        <dbReference type="ARBA" id="ARBA00022475"/>
    </source>
</evidence>
<protein>
    <recommendedName>
        <fullName evidence="4">Phosphatidylglycerol lysyltransferase</fullName>
        <ecNumber evidence="3">2.3.2.3</ecNumber>
    </recommendedName>
    <alternativeName>
        <fullName evidence="12">Lysylphosphatidylglycerol synthase</fullName>
    </alternativeName>
</protein>
<evidence type="ECO:0000256" key="7">
    <source>
        <dbReference type="ARBA" id="ARBA00022692"/>
    </source>
</evidence>
<evidence type="ECO:0000256" key="14">
    <source>
        <dbReference type="SAM" id="Phobius"/>
    </source>
</evidence>
<accession>L0GZP3</accession>
<dbReference type="PANTHER" id="PTHR34697:SF2">
    <property type="entry name" value="PHOSPHATIDYLGLYCEROL LYSYLTRANSFERASE"/>
    <property type="match status" value="1"/>
</dbReference>
<feature type="transmembrane region" description="Helical" evidence="14">
    <location>
        <begin position="453"/>
        <end position="475"/>
    </location>
</feature>
<dbReference type="STRING" id="765912.Thimo_3566"/>
<dbReference type="Pfam" id="PF09924">
    <property type="entry name" value="LPG_synthase_C"/>
    <property type="match status" value="1"/>
</dbReference>
<dbReference type="EMBL" id="CP003051">
    <property type="protein sequence ID" value="AGA92223.1"/>
    <property type="molecule type" value="Genomic_DNA"/>
</dbReference>
<evidence type="ECO:0000313" key="16">
    <source>
        <dbReference type="EMBL" id="AGA92223.1"/>
    </source>
</evidence>
<comment type="catalytic activity">
    <reaction evidence="13">
        <text>L-lysyl-tRNA(Lys) + a 1,2-diacyl-sn-glycero-3-phospho-(1'-sn-glycerol) = a 1,2-diacyl-sn-glycero-3-phospho-1'-(3'-O-L-lysyl)-sn-glycerol + tRNA(Lys)</text>
        <dbReference type="Rhea" id="RHEA:10668"/>
        <dbReference type="Rhea" id="RHEA-COMP:9696"/>
        <dbReference type="Rhea" id="RHEA-COMP:9697"/>
        <dbReference type="ChEBI" id="CHEBI:64716"/>
        <dbReference type="ChEBI" id="CHEBI:75792"/>
        <dbReference type="ChEBI" id="CHEBI:78442"/>
        <dbReference type="ChEBI" id="CHEBI:78529"/>
        <dbReference type="EC" id="2.3.2.3"/>
    </reaction>
</comment>
<dbReference type="eggNOG" id="COG0392">
    <property type="taxonomic scope" value="Bacteria"/>
</dbReference>
<feature type="transmembrane region" description="Helical" evidence="14">
    <location>
        <begin position="330"/>
        <end position="349"/>
    </location>
</feature>
<dbReference type="KEGG" id="tmb:Thimo_3566"/>
<feature type="transmembrane region" description="Helical" evidence="14">
    <location>
        <begin position="171"/>
        <end position="189"/>
    </location>
</feature>
<feature type="transmembrane region" description="Helical" evidence="14">
    <location>
        <begin position="370"/>
        <end position="392"/>
    </location>
</feature>
<evidence type="ECO:0000256" key="3">
    <source>
        <dbReference type="ARBA" id="ARBA00012014"/>
    </source>
</evidence>
<feature type="transmembrane region" description="Helical" evidence="14">
    <location>
        <begin position="89"/>
        <end position="108"/>
    </location>
</feature>
<evidence type="ECO:0000256" key="12">
    <source>
        <dbReference type="ARBA" id="ARBA00031899"/>
    </source>
</evidence>
<evidence type="ECO:0000256" key="4">
    <source>
        <dbReference type="ARBA" id="ARBA00021546"/>
    </source>
</evidence>
<evidence type="ECO:0000256" key="13">
    <source>
        <dbReference type="ARBA" id="ARBA00047540"/>
    </source>
</evidence>
<keyword evidence="8 14" id="KW-1133">Transmembrane helix</keyword>
<dbReference type="NCBIfam" id="NF033480">
    <property type="entry name" value="bifunc_MprF"/>
    <property type="match status" value="1"/>
</dbReference>
<evidence type="ECO:0000256" key="10">
    <source>
        <dbReference type="ARBA" id="ARBA00023136"/>
    </source>
</evidence>
<dbReference type="GO" id="GO:0055091">
    <property type="term" value="P:phospholipid homeostasis"/>
    <property type="evidence" value="ECO:0007669"/>
    <property type="project" value="TreeGrafter"/>
</dbReference>
<gene>
    <name evidence="16" type="ORF">Thimo_3566</name>
</gene>
<dbReference type="GO" id="GO:0046677">
    <property type="term" value="P:response to antibiotic"/>
    <property type="evidence" value="ECO:0007669"/>
    <property type="project" value="UniProtKB-KW"/>
</dbReference>
<feature type="transmembrane region" description="Helical" evidence="14">
    <location>
        <begin position="52"/>
        <end position="69"/>
    </location>
</feature>
<evidence type="ECO:0000256" key="2">
    <source>
        <dbReference type="ARBA" id="ARBA00008627"/>
    </source>
</evidence>
<feature type="transmembrane region" description="Helical" evidence="14">
    <location>
        <begin position="128"/>
        <end position="151"/>
    </location>
</feature>
<evidence type="ECO:0000256" key="11">
    <source>
        <dbReference type="ARBA" id="ARBA00023251"/>
    </source>
</evidence>
<dbReference type="eggNOG" id="COG2898">
    <property type="taxonomic scope" value="Bacteria"/>
</dbReference>
<evidence type="ECO:0000256" key="1">
    <source>
        <dbReference type="ARBA" id="ARBA00004651"/>
    </source>
</evidence>
<keyword evidence="5" id="KW-1003">Cell membrane</keyword>
<feature type="transmembrane region" description="Helical" evidence="14">
    <location>
        <begin position="281"/>
        <end position="306"/>
    </location>
</feature>
<dbReference type="AlphaFoldDB" id="L0GZP3"/>
<evidence type="ECO:0000256" key="6">
    <source>
        <dbReference type="ARBA" id="ARBA00022679"/>
    </source>
</evidence>
<evidence type="ECO:0000313" key="17">
    <source>
        <dbReference type="Proteomes" id="UP000010816"/>
    </source>
</evidence>
<dbReference type="HOGENOM" id="CLU_008255_7_0_6"/>
<evidence type="ECO:0000256" key="8">
    <source>
        <dbReference type="ARBA" id="ARBA00022989"/>
    </source>
</evidence>
<dbReference type="InterPro" id="IPR022791">
    <property type="entry name" value="L-PG_synthase/AglD"/>
</dbReference>
<organism evidence="16 17">
    <name type="scientific">Thioflavicoccus mobilis 8321</name>
    <dbReference type="NCBI Taxonomy" id="765912"/>
    <lineage>
        <taxon>Bacteria</taxon>
        <taxon>Pseudomonadati</taxon>
        <taxon>Pseudomonadota</taxon>
        <taxon>Gammaproteobacteria</taxon>
        <taxon>Chromatiales</taxon>
        <taxon>Chromatiaceae</taxon>
        <taxon>Thioflavicoccus</taxon>
    </lineage>
</organism>
<dbReference type="InterPro" id="IPR016181">
    <property type="entry name" value="Acyl_CoA_acyltransferase"/>
</dbReference>
<keyword evidence="9" id="KW-0443">Lipid metabolism</keyword>
<feature type="transmembrane region" description="Helical" evidence="14">
    <location>
        <begin position="12"/>
        <end position="31"/>
    </location>
</feature>
<dbReference type="InterPro" id="IPR024320">
    <property type="entry name" value="LPG_synthase_C"/>
</dbReference>
<keyword evidence="6" id="KW-0808">Transferase</keyword>
<dbReference type="Pfam" id="PF03706">
    <property type="entry name" value="LPG_synthase_TM"/>
    <property type="match status" value="1"/>
</dbReference>
<feature type="transmembrane region" description="Helical" evidence="14">
    <location>
        <begin position="210"/>
        <end position="231"/>
    </location>
</feature>
<keyword evidence="10 14" id="KW-0472">Membrane</keyword>
<dbReference type="PANTHER" id="PTHR34697">
    <property type="entry name" value="PHOSPHATIDYLGLYCEROL LYSYLTRANSFERASE"/>
    <property type="match status" value="1"/>
</dbReference>
<comment type="subcellular location">
    <subcellularLocation>
        <location evidence="1">Cell membrane</location>
        <topology evidence="1">Multi-pass membrane protein</topology>
    </subcellularLocation>
</comment>
<dbReference type="GO" id="GO:0006629">
    <property type="term" value="P:lipid metabolic process"/>
    <property type="evidence" value="ECO:0007669"/>
    <property type="project" value="UniProtKB-KW"/>
</dbReference>
<keyword evidence="11" id="KW-0046">Antibiotic resistance</keyword>
<name>L0GZP3_9GAMM</name>
<dbReference type="GO" id="GO:0050071">
    <property type="term" value="F:phosphatidylglycerol lysyltransferase activity"/>
    <property type="evidence" value="ECO:0007669"/>
    <property type="project" value="UniProtKB-EC"/>
</dbReference>
<feature type="transmembrane region" description="Helical" evidence="14">
    <location>
        <begin position="237"/>
        <end position="260"/>
    </location>
</feature>
<dbReference type="GO" id="GO:0005886">
    <property type="term" value="C:plasma membrane"/>
    <property type="evidence" value="ECO:0007669"/>
    <property type="project" value="UniProtKB-SubCell"/>
</dbReference>
<keyword evidence="7 14" id="KW-0812">Transmembrane</keyword>
<keyword evidence="17" id="KW-1185">Reference proteome</keyword>
<feature type="domain" description="Phosphatidylglycerol lysyltransferase C-terminal" evidence="15">
    <location>
        <begin position="539"/>
        <end position="829"/>
    </location>
</feature>